<dbReference type="CDD" id="cd00082">
    <property type="entry name" value="HisKA"/>
    <property type="match status" value="1"/>
</dbReference>
<dbReference type="Gene3D" id="6.10.340.10">
    <property type="match status" value="1"/>
</dbReference>
<dbReference type="SUPFAM" id="SSF55874">
    <property type="entry name" value="ATPase domain of HSP90 chaperone/DNA topoisomerase II/histidine kinase"/>
    <property type="match status" value="1"/>
</dbReference>
<comment type="catalytic activity">
    <reaction evidence="1">
        <text>ATP + protein L-histidine = ADP + protein N-phospho-L-histidine.</text>
        <dbReference type="EC" id="2.7.13.3"/>
    </reaction>
</comment>
<dbReference type="GO" id="GO:0016020">
    <property type="term" value="C:membrane"/>
    <property type="evidence" value="ECO:0007669"/>
    <property type="project" value="InterPro"/>
</dbReference>
<dbReference type="AlphaFoldDB" id="A0A1J5QW12"/>
<comment type="caution">
    <text evidence="10">The sequence shown here is derived from an EMBL/GenBank/DDBJ whole genome shotgun (WGS) entry which is preliminary data.</text>
</comment>
<keyword evidence="7" id="KW-0812">Transmembrane</keyword>
<dbReference type="Pfam" id="PF02518">
    <property type="entry name" value="HATPase_c"/>
    <property type="match status" value="1"/>
</dbReference>
<evidence type="ECO:0000256" key="4">
    <source>
        <dbReference type="ARBA" id="ARBA00022679"/>
    </source>
</evidence>
<dbReference type="GO" id="GO:0000155">
    <property type="term" value="F:phosphorelay sensor kinase activity"/>
    <property type="evidence" value="ECO:0007669"/>
    <property type="project" value="InterPro"/>
</dbReference>
<feature type="transmembrane region" description="Helical" evidence="7">
    <location>
        <begin position="178"/>
        <end position="202"/>
    </location>
</feature>
<evidence type="ECO:0000256" key="2">
    <source>
        <dbReference type="ARBA" id="ARBA00012438"/>
    </source>
</evidence>
<dbReference type="PROSITE" id="PS50109">
    <property type="entry name" value="HIS_KIN"/>
    <property type="match status" value="1"/>
</dbReference>
<dbReference type="InterPro" id="IPR004358">
    <property type="entry name" value="Sig_transdc_His_kin-like_C"/>
</dbReference>
<dbReference type="PROSITE" id="PS50885">
    <property type="entry name" value="HAMP"/>
    <property type="match status" value="1"/>
</dbReference>
<evidence type="ECO:0000256" key="6">
    <source>
        <dbReference type="ARBA" id="ARBA00023012"/>
    </source>
</evidence>
<accession>A0A1J5QW12</accession>
<dbReference type="InterPro" id="IPR050736">
    <property type="entry name" value="Sensor_HK_Regulatory"/>
</dbReference>
<keyword evidence="3" id="KW-0597">Phosphoprotein</keyword>
<dbReference type="InterPro" id="IPR003660">
    <property type="entry name" value="HAMP_dom"/>
</dbReference>
<dbReference type="Gene3D" id="1.10.287.130">
    <property type="match status" value="1"/>
</dbReference>
<keyword evidence="4 10" id="KW-0808">Transferase</keyword>
<dbReference type="EMBL" id="MLJW01000399">
    <property type="protein sequence ID" value="OIQ87873.1"/>
    <property type="molecule type" value="Genomic_DNA"/>
</dbReference>
<dbReference type="SUPFAM" id="SSF47384">
    <property type="entry name" value="Homodimeric domain of signal transducing histidine kinase"/>
    <property type="match status" value="1"/>
</dbReference>
<feature type="domain" description="HAMP" evidence="9">
    <location>
        <begin position="200"/>
        <end position="252"/>
    </location>
</feature>
<dbReference type="EC" id="2.7.13.3" evidence="2"/>
<evidence type="ECO:0000256" key="7">
    <source>
        <dbReference type="SAM" id="Phobius"/>
    </source>
</evidence>
<dbReference type="Pfam" id="PF00512">
    <property type="entry name" value="HisKA"/>
    <property type="match status" value="1"/>
</dbReference>
<gene>
    <name evidence="10" type="primary">qseE_3</name>
    <name evidence="10" type="ORF">GALL_302370</name>
</gene>
<evidence type="ECO:0000313" key="10">
    <source>
        <dbReference type="EMBL" id="OIQ87873.1"/>
    </source>
</evidence>
<evidence type="ECO:0000259" key="9">
    <source>
        <dbReference type="PROSITE" id="PS50885"/>
    </source>
</evidence>
<keyword evidence="7" id="KW-0472">Membrane</keyword>
<organism evidence="10">
    <name type="scientific">mine drainage metagenome</name>
    <dbReference type="NCBI Taxonomy" id="410659"/>
    <lineage>
        <taxon>unclassified sequences</taxon>
        <taxon>metagenomes</taxon>
        <taxon>ecological metagenomes</taxon>
    </lineage>
</organism>
<keyword evidence="5 10" id="KW-0418">Kinase</keyword>
<evidence type="ECO:0000256" key="5">
    <source>
        <dbReference type="ARBA" id="ARBA00022777"/>
    </source>
</evidence>
<evidence type="ECO:0000256" key="1">
    <source>
        <dbReference type="ARBA" id="ARBA00000085"/>
    </source>
</evidence>
<dbReference type="PANTHER" id="PTHR43711">
    <property type="entry name" value="TWO-COMPONENT HISTIDINE KINASE"/>
    <property type="match status" value="1"/>
</dbReference>
<dbReference type="InterPro" id="IPR036890">
    <property type="entry name" value="HATPase_C_sf"/>
</dbReference>
<dbReference type="SMART" id="SM00304">
    <property type="entry name" value="HAMP"/>
    <property type="match status" value="1"/>
</dbReference>
<dbReference type="InterPro" id="IPR036097">
    <property type="entry name" value="HisK_dim/P_sf"/>
</dbReference>
<dbReference type="InterPro" id="IPR005467">
    <property type="entry name" value="His_kinase_dom"/>
</dbReference>
<proteinExistence type="predicted"/>
<dbReference type="SMART" id="SM00388">
    <property type="entry name" value="HisKA"/>
    <property type="match status" value="1"/>
</dbReference>
<dbReference type="Pfam" id="PF00672">
    <property type="entry name" value="HAMP"/>
    <property type="match status" value="1"/>
</dbReference>
<evidence type="ECO:0000256" key="3">
    <source>
        <dbReference type="ARBA" id="ARBA00022553"/>
    </source>
</evidence>
<dbReference type="PANTHER" id="PTHR43711:SF1">
    <property type="entry name" value="HISTIDINE KINASE 1"/>
    <property type="match status" value="1"/>
</dbReference>
<dbReference type="Gene3D" id="3.30.565.10">
    <property type="entry name" value="Histidine kinase-like ATPase, C-terminal domain"/>
    <property type="match status" value="1"/>
</dbReference>
<dbReference type="SMART" id="SM00387">
    <property type="entry name" value="HATPase_c"/>
    <property type="match status" value="1"/>
</dbReference>
<keyword evidence="6" id="KW-0902">Two-component regulatory system</keyword>
<dbReference type="InterPro" id="IPR003594">
    <property type="entry name" value="HATPase_dom"/>
</dbReference>
<dbReference type="InterPro" id="IPR003661">
    <property type="entry name" value="HisK_dim/P_dom"/>
</dbReference>
<keyword evidence="7" id="KW-1133">Transmembrane helix</keyword>
<evidence type="ECO:0000259" key="8">
    <source>
        <dbReference type="PROSITE" id="PS50109"/>
    </source>
</evidence>
<reference evidence="10" key="1">
    <citation type="submission" date="2016-10" db="EMBL/GenBank/DDBJ databases">
        <title>Sequence of Gallionella enrichment culture.</title>
        <authorList>
            <person name="Poehlein A."/>
            <person name="Muehling M."/>
            <person name="Daniel R."/>
        </authorList>
    </citation>
    <scope>NUCLEOTIDE SEQUENCE</scope>
</reference>
<feature type="domain" description="Histidine kinase" evidence="8">
    <location>
        <begin position="260"/>
        <end position="476"/>
    </location>
</feature>
<protein>
    <recommendedName>
        <fullName evidence="2">histidine kinase</fullName>
        <ecNumber evidence="2">2.7.13.3</ecNumber>
    </recommendedName>
</protein>
<name>A0A1J5QW12_9ZZZZ</name>
<dbReference type="PRINTS" id="PR00344">
    <property type="entry name" value="BCTRLSENSOR"/>
</dbReference>
<dbReference type="CDD" id="cd00075">
    <property type="entry name" value="HATPase"/>
    <property type="match status" value="1"/>
</dbReference>
<sequence>MRPRWPRSFSALLLGGFALVMLPLLFGMGYAAYAQQELAARSRAALALTLQVTRGTRQLVDDLAGLQRAAGQYFVLQDPQLRGGMRDAQAALQRNLQALAALPLGADDAARLPRLGRDEAALYARLDAAAGDGLQRFDRYAPDFDALADSAMQLEQAGNALVERRAVALTRRAHALRVILLAQAAAAVLLSLLLAALLSWLLGRPVRQIELAIQRLGAGDLRPQPAVRGPSDLVLLGEQLDWLRLRLRDLDEQKQRFLRHVSHELKTPLASLREGVALLADEVGGSLTEQQREITQIMQGNARDLQQRIENLIGYSRAQRRLDPLLEDRVDLAELLDAIQRRNDLALRARHLRVERSGTVPPLLGDRGKLDTVFENLMINALRFSPDGGVIRVELGVDDEWARVRVRDQGPGVDEADRAQLFEAFFQGRRQPAQAAPGSGLGLAIAREFARLHGGDVTLCDDAPGACFEVRLPWRPEQTTQEAR</sequence>